<accession>A0A3Q3VJM0</accession>
<protein>
    <recommendedName>
        <fullName evidence="4">Endoplasmic reticulum junction formation protein lunapark</fullName>
    </recommendedName>
</protein>
<keyword evidence="5" id="KW-0175">Coiled coil</keyword>
<feature type="region of interest" description="Disordered" evidence="6">
    <location>
        <begin position="344"/>
        <end position="396"/>
    </location>
</feature>
<evidence type="ECO:0000256" key="1">
    <source>
        <dbReference type="ARBA" id="ARBA00004215"/>
    </source>
</evidence>
<dbReference type="InterPro" id="IPR019273">
    <property type="entry name" value="Lunapark_Znf"/>
</dbReference>
<feature type="domain" description="Lunapark zinc ribbon" evidence="7">
    <location>
        <begin position="288"/>
        <end position="323"/>
    </location>
</feature>
<keyword evidence="4" id="KW-0863">Zinc-finger</keyword>
<evidence type="ECO:0000256" key="4">
    <source>
        <dbReference type="RuleBase" id="RU367073"/>
    </source>
</evidence>
<keyword evidence="9" id="KW-1185">Reference proteome</keyword>
<comment type="domain">
    <text evidence="4">The C4-type zinc finger motif is necessary both for its ER three-way tubular junction localization and formation.</text>
</comment>
<feature type="compositionally biased region" description="Low complexity" evidence="6">
    <location>
        <begin position="350"/>
        <end position="364"/>
    </location>
</feature>
<dbReference type="GO" id="GO:0098826">
    <property type="term" value="C:endoplasmic reticulum tubular network membrane"/>
    <property type="evidence" value="ECO:0007669"/>
    <property type="project" value="UniProtKB-UniRule"/>
</dbReference>
<name>A0A3Q3VJM0_MOLML</name>
<keyword evidence="4" id="KW-0479">Metal-binding</keyword>
<comment type="similarity">
    <text evidence="2 4">Belongs to the lunapark family.</text>
</comment>
<feature type="compositionally biased region" description="Polar residues" evidence="6">
    <location>
        <begin position="365"/>
        <end position="376"/>
    </location>
</feature>
<evidence type="ECO:0000259" key="7">
    <source>
        <dbReference type="Pfam" id="PF10058"/>
    </source>
</evidence>
<dbReference type="AlphaFoldDB" id="A0A3Q3VJM0"/>
<evidence type="ECO:0000313" key="9">
    <source>
        <dbReference type="Proteomes" id="UP000261620"/>
    </source>
</evidence>
<dbReference type="PANTHER" id="PTHR22166">
    <property type="entry name" value="ENDOPLASMIC RETICULUM JUNCTION FORMATION PROTEIN LUNAPARK"/>
    <property type="match status" value="1"/>
</dbReference>
<evidence type="ECO:0000256" key="5">
    <source>
        <dbReference type="SAM" id="Coils"/>
    </source>
</evidence>
<organism evidence="8 9">
    <name type="scientific">Mola mola</name>
    <name type="common">Ocean sunfish</name>
    <name type="synonym">Tetraodon mola</name>
    <dbReference type="NCBI Taxonomy" id="94237"/>
    <lineage>
        <taxon>Eukaryota</taxon>
        <taxon>Metazoa</taxon>
        <taxon>Chordata</taxon>
        <taxon>Craniata</taxon>
        <taxon>Vertebrata</taxon>
        <taxon>Euteleostomi</taxon>
        <taxon>Actinopterygii</taxon>
        <taxon>Neopterygii</taxon>
        <taxon>Teleostei</taxon>
        <taxon>Neoteleostei</taxon>
        <taxon>Acanthomorphata</taxon>
        <taxon>Eupercaria</taxon>
        <taxon>Tetraodontiformes</taxon>
        <taxon>Molidae</taxon>
        <taxon>Mola</taxon>
    </lineage>
</organism>
<evidence type="ECO:0000313" key="8">
    <source>
        <dbReference type="Ensembl" id="ENSMMOP00000001096.1"/>
    </source>
</evidence>
<evidence type="ECO:0000256" key="6">
    <source>
        <dbReference type="SAM" id="MobiDB-lite"/>
    </source>
</evidence>
<comment type="function">
    <text evidence="4">Plays a role in determining ER morphology.</text>
</comment>
<evidence type="ECO:0000256" key="2">
    <source>
        <dbReference type="ARBA" id="ARBA00009940"/>
    </source>
</evidence>
<feature type="transmembrane region" description="Helical" evidence="4">
    <location>
        <begin position="100"/>
        <end position="119"/>
    </location>
</feature>
<dbReference type="GO" id="GO:1903373">
    <property type="term" value="P:positive regulation of endoplasmic reticulum tubular network organization"/>
    <property type="evidence" value="ECO:0007669"/>
    <property type="project" value="UniProtKB-UniRule"/>
</dbReference>
<dbReference type="InterPro" id="IPR040115">
    <property type="entry name" value="Lnp"/>
</dbReference>
<feature type="transmembrane region" description="Helical" evidence="4">
    <location>
        <begin position="75"/>
        <end position="94"/>
    </location>
</feature>
<dbReference type="OMA" id="PKWYDRI"/>
<keyword evidence="4" id="KW-0472">Membrane</keyword>
<comment type="subunit">
    <text evidence="3 4">Homodimer; homodimerization requires the C4-type zinc finger motif and decreases during mitosis in a phosphorylation-dependent manner.</text>
</comment>
<keyword evidence="4" id="KW-1133">Transmembrane helix</keyword>
<dbReference type="GO" id="GO:0042802">
    <property type="term" value="F:identical protein binding"/>
    <property type="evidence" value="ECO:0007669"/>
    <property type="project" value="UniProtKB-UniRule"/>
</dbReference>
<dbReference type="Pfam" id="PF10058">
    <property type="entry name" value="Zn_ribbon_10"/>
    <property type="match status" value="1"/>
</dbReference>
<feature type="region of interest" description="Disordered" evidence="6">
    <location>
        <begin position="219"/>
        <end position="243"/>
    </location>
</feature>
<feature type="compositionally biased region" description="Acidic residues" evidence="6">
    <location>
        <begin position="384"/>
        <end position="396"/>
    </location>
</feature>
<dbReference type="Proteomes" id="UP000261620">
    <property type="component" value="Unplaced"/>
</dbReference>
<dbReference type="PANTHER" id="PTHR22166:SF13">
    <property type="entry name" value="ENDOPLASMIC RETICULUM JUNCTION FORMATION PROTEIN LUNAPARK-A"/>
    <property type="match status" value="1"/>
</dbReference>
<dbReference type="GO" id="GO:0008270">
    <property type="term" value="F:zinc ion binding"/>
    <property type="evidence" value="ECO:0007669"/>
    <property type="project" value="UniProtKB-KW"/>
</dbReference>
<evidence type="ECO:0000256" key="3">
    <source>
        <dbReference type="ARBA" id="ARBA00047002"/>
    </source>
</evidence>
<dbReference type="GO" id="GO:0071788">
    <property type="term" value="P:endoplasmic reticulum tubular network maintenance"/>
    <property type="evidence" value="ECO:0007669"/>
    <property type="project" value="UniProtKB-UniRule"/>
</dbReference>
<proteinExistence type="inferred from homology"/>
<feature type="coiled-coil region" evidence="5">
    <location>
        <begin position="128"/>
        <end position="158"/>
    </location>
</feature>
<dbReference type="Ensembl" id="ENSMMOT00000001122.1">
    <property type="protein sequence ID" value="ENSMMOP00000001096.1"/>
    <property type="gene ID" value="ENSMMOG00000000897.1"/>
</dbReference>
<reference evidence="8" key="1">
    <citation type="submission" date="2025-08" db="UniProtKB">
        <authorList>
            <consortium name="Ensembl"/>
        </authorList>
    </citation>
    <scope>IDENTIFICATION</scope>
</reference>
<sequence>MKQEVTADFKTLLTHTAFLFCQNILLLCDWDFPTFALQAKPSTVDILEGIDKDIQVLEEYSVKYQRQLKIWVGRLLMYSSLLYLITGIVVYFWYLPEQLMRRLILVLPLLLFPLLVWLLRKMLIIIFSRRTEKNNEKLEELKAQKRKILEEVMETETYKNAKLILERFDPDSKKKLELESTPTGPQMTPKPGQELRQRNVMPKTPLVVGNPASVAAARPPLASGPAYPGRSSHSAPGGPPERNLSAIAAQQSLMRKPVTPGTPVPGVGPPFHKQVYRLMYCMLRFLPHRYALICQQCLSHNGMALKEEFEYVAFRCAYCFFLNPARKTRPQAPRFSDVTGKTALADVSAETDTQEPGTPTTTEPSSASDGQTTPESQDLPPEKSDEEQDLSAMEVE</sequence>
<comment type="subcellular location">
    <subcellularLocation>
        <location evidence="1 4">Endoplasmic reticulum membrane</location>
        <topology evidence="1 4">Multi-pass membrane protein</topology>
        <orientation evidence="1 4">Cytoplasmic side</orientation>
    </subcellularLocation>
</comment>
<reference evidence="8" key="2">
    <citation type="submission" date="2025-09" db="UniProtKB">
        <authorList>
            <consortium name="Ensembl"/>
        </authorList>
    </citation>
    <scope>IDENTIFICATION</scope>
</reference>
<keyword evidence="4" id="KW-0812">Transmembrane</keyword>
<keyword evidence="4" id="KW-0862">Zinc</keyword>
<keyword evidence="4" id="KW-0256">Endoplasmic reticulum</keyword>